<feature type="transmembrane region" description="Helical" evidence="11">
    <location>
        <begin position="239"/>
        <end position="261"/>
    </location>
</feature>
<keyword evidence="7" id="KW-1015">Disulfide bond</keyword>
<evidence type="ECO:0000256" key="8">
    <source>
        <dbReference type="ARBA" id="ARBA00023170"/>
    </source>
</evidence>
<evidence type="ECO:0000256" key="9">
    <source>
        <dbReference type="ARBA" id="ARBA00023180"/>
    </source>
</evidence>
<dbReference type="SUPFAM" id="SSF48726">
    <property type="entry name" value="Immunoglobulin"/>
    <property type="match status" value="1"/>
</dbReference>
<name>A0AAW1EDV4_ZOAVI</name>
<dbReference type="InterPro" id="IPR013783">
    <property type="entry name" value="Ig-like_fold"/>
</dbReference>
<dbReference type="GO" id="GO:0006955">
    <property type="term" value="P:immune response"/>
    <property type="evidence" value="ECO:0007669"/>
    <property type="project" value="TreeGrafter"/>
</dbReference>
<evidence type="ECO:0000256" key="2">
    <source>
        <dbReference type="ARBA" id="ARBA00022475"/>
    </source>
</evidence>
<feature type="signal peptide" evidence="12">
    <location>
        <begin position="1"/>
        <end position="27"/>
    </location>
</feature>
<dbReference type="GO" id="GO:0031295">
    <property type="term" value="P:T cell costimulation"/>
    <property type="evidence" value="ECO:0007669"/>
    <property type="project" value="TreeGrafter"/>
</dbReference>
<evidence type="ECO:0000256" key="11">
    <source>
        <dbReference type="SAM" id="Phobius"/>
    </source>
</evidence>
<feature type="chain" id="PRO_5043912170" evidence="12">
    <location>
        <begin position="28"/>
        <end position="291"/>
    </location>
</feature>
<keyword evidence="3 11" id="KW-0812">Transmembrane</keyword>
<accession>A0AAW1EDV4</accession>
<dbReference type="GO" id="GO:0071222">
    <property type="term" value="P:cellular response to lipopolysaccharide"/>
    <property type="evidence" value="ECO:0007669"/>
    <property type="project" value="TreeGrafter"/>
</dbReference>
<dbReference type="GO" id="GO:0042130">
    <property type="term" value="P:negative regulation of T cell proliferation"/>
    <property type="evidence" value="ECO:0007669"/>
    <property type="project" value="TreeGrafter"/>
</dbReference>
<keyword evidence="8" id="KW-0675">Receptor</keyword>
<keyword evidence="4 12" id="KW-0732">Signal</keyword>
<keyword evidence="5 11" id="KW-1133">Transmembrane helix</keyword>
<evidence type="ECO:0000256" key="7">
    <source>
        <dbReference type="ARBA" id="ARBA00023157"/>
    </source>
</evidence>
<dbReference type="Proteomes" id="UP001488805">
    <property type="component" value="Unassembled WGS sequence"/>
</dbReference>
<keyword evidence="6 11" id="KW-0472">Membrane</keyword>
<evidence type="ECO:0000256" key="10">
    <source>
        <dbReference type="ARBA" id="ARBA00023319"/>
    </source>
</evidence>
<comment type="caution">
    <text evidence="13">The sequence shown here is derived from an EMBL/GenBank/DDBJ whole genome shotgun (WGS) entry which is preliminary data.</text>
</comment>
<organism evidence="13 14">
    <name type="scientific">Zoarces viviparus</name>
    <name type="common">Viviparous eelpout</name>
    <name type="synonym">Blennius viviparus</name>
    <dbReference type="NCBI Taxonomy" id="48416"/>
    <lineage>
        <taxon>Eukaryota</taxon>
        <taxon>Metazoa</taxon>
        <taxon>Chordata</taxon>
        <taxon>Craniata</taxon>
        <taxon>Vertebrata</taxon>
        <taxon>Euteleostomi</taxon>
        <taxon>Actinopterygii</taxon>
        <taxon>Neopterygii</taxon>
        <taxon>Teleostei</taxon>
        <taxon>Neoteleostei</taxon>
        <taxon>Acanthomorphata</taxon>
        <taxon>Eupercaria</taxon>
        <taxon>Perciformes</taxon>
        <taxon>Cottioidei</taxon>
        <taxon>Zoarcales</taxon>
        <taxon>Zoarcidae</taxon>
        <taxon>Zoarcinae</taxon>
        <taxon>Zoarces</taxon>
    </lineage>
</organism>
<dbReference type="Gene3D" id="2.60.40.10">
    <property type="entry name" value="Immunoglobulins"/>
    <property type="match status" value="2"/>
</dbReference>
<evidence type="ECO:0000256" key="12">
    <source>
        <dbReference type="SAM" id="SignalP"/>
    </source>
</evidence>
<keyword evidence="14" id="KW-1185">Reference proteome</keyword>
<dbReference type="PANTHER" id="PTHR25466:SF2">
    <property type="entry name" value="T-LYMPHOCYTE ACTIVATION ANTIGEN CD86"/>
    <property type="match status" value="1"/>
</dbReference>
<proteinExistence type="predicted"/>
<keyword evidence="2" id="KW-1003">Cell membrane</keyword>
<evidence type="ECO:0000313" key="14">
    <source>
        <dbReference type="Proteomes" id="UP001488805"/>
    </source>
</evidence>
<dbReference type="AlphaFoldDB" id="A0AAW1EDV4"/>
<dbReference type="GO" id="GO:0007166">
    <property type="term" value="P:cell surface receptor signaling pathway"/>
    <property type="evidence" value="ECO:0007669"/>
    <property type="project" value="TreeGrafter"/>
</dbReference>
<keyword evidence="10" id="KW-0393">Immunoglobulin domain</keyword>
<dbReference type="PANTHER" id="PTHR25466">
    <property type="entry name" value="T-LYMPHOCYTE ACTIVATION ANTIGEN"/>
    <property type="match status" value="1"/>
</dbReference>
<keyword evidence="9" id="KW-0325">Glycoprotein</keyword>
<dbReference type="InterPro" id="IPR036179">
    <property type="entry name" value="Ig-like_dom_sf"/>
</dbReference>
<evidence type="ECO:0000256" key="4">
    <source>
        <dbReference type="ARBA" id="ARBA00022729"/>
    </source>
</evidence>
<sequence length="291" mass="32607">MASLCNRHFQIPRLTLQLLVLTMTCHSADIDSDASIQLRGEVGGKVTFHCPVDRKSTLKLWYLQKGDTFVNGYYISEKVSEKGWENTKVDLDNMTILMYNLNVSHGGDYRCIIRYIDKPPAPDIHLHLKVTANYSKPTLKVHCSDENHHFSCLVNCTSHGGYPVTELTWNISRSWKVVNNSKMTDPHTTTFNISSVAFVNCSDGYLTSLSCSVGDVISDVISDPVCKRKDPLVTRDPSVIIGAICAVVVVSIMAPLLGWWWHCREGQRRRPGVAGRQEHGIEEEETALSEN</sequence>
<evidence type="ECO:0000256" key="3">
    <source>
        <dbReference type="ARBA" id="ARBA00022692"/>
    </source>
</evidence>
<dbReference type="GO" id="GO:0042102">
    <property type="term" value="P:positive regulation of T cell proliferation"/>
    <property type="evidence" value="ECO:0007669"/>
    <property type="project" value="TreeGrafter"/>
</dbReference>
<gene>
    <name evidence="13" type="ORF">VZT92_020620</name>
</gene>
<evidence type="ECO:0000313" key="13">
    <source>
        <dbReference type="EMBL" id="KAK9520751.1"/>
    </source>
</evidence>
<dbReference type="InterPro" id="IPR051713">
    <property type="entry name" value="T-cell_Activation_Regulation"/>
</dbReference>
<evidence type="ECO:0000256" key="1">
    <source>
        <dbReference type="ARBA" id="ARBA00004251"/>
    </source>
</evidence>
<dbReference type="GO" id="GO:0009897">
    <property type="term" value="C:external side of plasma membrane"/>
    <property type="evidence" value="ECO:0007669"/>
    <property type="project" value="TreeGrafter"/>
</dbReference>
<protein>
    <submittedName>
        <fullName evidence="13">Uncharacterized protein</fullName>
    </submittedName>
</protein>
<comment type="subcellular location">
    <subcellularLocation>
        <location evidence="1">Cell membrane</location>
        <topology evidence="1">Single-pass type I membrane protein</topology>
    </subcellularLocation>
</comment>
<evidence type="ECO:0000256" key="5">
    <source>
        <dbReference type="ARBA" id="ARBA00022989"/>
    </source>
</evidence>
<evidence type="ECO:0000256" key="6">
    <source>
        <dbReference type="ARBA" id="ARBA00023136"/>
    </source>
</evidence>
<dbReference type="EMBL" id="JBCEZU010000329">
    <property type="protein sequence ID" value="KAK9520751.1"/>
    <property type="molecule type" value="Genomic_DNA"/>
</dbReference>
<reference evidence="13 14" key="1">
    <citation type="journal article" date="2024" name="Genome Biol. Evol.">
        <title>Chromosome-level genome assembly of the viviparous eelpout Zoarces viviparus.</title>
        <authorList>
            <person name="Fuhrmann N."/>
            <person name="Brasseur M.V."/>
            <person name="Bakowski C.E."/>
            <person name="Podsiadlowski L."/>
            <person name="Prost S."/>
            <person name="Krehenwinkel H."/>
            <person name="Mayer C."/>
        </authorList>
    </citation>
    <scope>NUCLEOTIDE SEQUENCE [LARGE SCALE GENOMIC DNA]</scope>
    <source>
        <strain evidence="13">NO-MEL_2022_Ind0_liver</strain>
    </source>
</reference>